<dbReference type="GO" id="GO:0016853">
    <property type="term" value="F:isomerase activity"/>
    <property type="evidence" value="ECO:0007669"/>
    <property type="project" value="UniProtKB-KW"/>
</dbReference>
<dbReference type="Gene3D" id="3.90.226.10">
    <property type="entry name" value="2-enoyl-CoA Hydratase, Chain A, domain 1"/>
    <property type="match status" value="1"/>
</dbReference>
<sequence>MNPMTETGNVAFTVDEAGVATISFFHPSHNSLPGALLKKLAHTILEAGQEESVRVIVLRSEGERTFCAGASFDELISIQNKEQGLEFFSGFAKVINACRTCGTIIVGRIQGKAIGGGVGVAAATDYCFATEQAAVKLSEIAVGIGPFVVGPAVERKIGLSAFSQLALDATEFRSAAWAKDKGLYAEIYETIPEMDAAVQDFALKLASYSPDALTALKEVFWSGTQDWETLLEQRAGISGTLVLSDFTRNFIQEFKSK</sequence>
<dbReference type="EMBL" id="RJJD01000002">
    <property type="protein sequence ID" value="RNI30612.1"/>
    <property type="molecule type" value="Genomic_DNA"/>
</dbReference>
<reference evidence="2 3" key="1">
    <citation type="submission" date="2018-11" db="EMBL/GenBank/DDBJ databases">
        <title>Rufibacter latericius sp. nov., isolated from water in Baiyang Lake.</title>
        <authorList>
            <person name="Yang Y."/>
        </authorList>
    </citation>
    <scope>NUCLEOTIDE SEQUENCE [LARGE SCALE GENOMIC DNA]</scope>
    <source>
        <strain evidence="2 3">R-22-1c-1</strain>
    </source>
</reference>
<accession>A0A3M9MYI3</accession>
<keyword evidence="2" id="KW-0413">Isomerase</keyword>
<dbReference type="SUPFAM" id="SSF52096">
    <property type="entry name" value="ClpP/crotonase"/>
    <property type="match status" value="1"/>
</dbReference>
<comment type="caution">
    <text evidence="2">The sequence shown here is derived from an EMBL/GenBank/DDBJ whole genome shotgun (WGS) entry which is preliminary data.</text>
</comment>
<name>A0A3M9MYI3_9BACT</name>
<evidence type="ECO:0000256" key="1">
    <source>
        <dbReference type="ARBA" id="ARBA00005254"/>
    </source>
</evidence>
<comment type="similarity">
    <text evidence="1">Belongs to the enoyl-CoA hydratase/isomerase family.</text>
</comment>
<dbReference type="PANTHER" id="PTHR42964">
    <property type="entry name" value="ENOYL-COA HYDRATASE"/>
    <property type="match status" value="1"/>
</dbReference>
<dbReference type="InterPro" id="IPR029045">
    <property type="entry name" value="ClpP/crotonase-like_dom_sf"/>
</dbReference>
<proteinExistence type="inferred from homology"/>
<dbReference type="PANTHER" id="PTHR42964:SF1">
    <property type="entry name" value="POLYKETIDE BIOSYNTHESIS ENOYL-COA HYDRATASE PKSH-RELATED"/>
    <property type="match status" value="1"/>
</dbReference>
<dbReference type="Pfam" id="PF00378">
    <property type="entry name" value="ECH_1"/>
    <property type="match status" value="1"/>
</dbReference>
<dbReference type="InterPro" id="IPR051683">
    <property type="entry name" value="Enoyl-CoA_Hydratase/Isomerase"/>
</dbReference>
<dbReference type="OrthoDB" id="638407at2"/>
<dbReference type="InterPro" id="IPR001753">
    <property type="entry name" value="Enoyl-CoA_hydra/iso"/>
</dbReference>
<dbReference type="Proteomes" id="UP000272117">
    <property type="component" value="Unassembled WGS sequence"/>
</dbReference>
<evidence type="ECO:0000313" key="2">
    <source>
        <dbReference type="EMBL" id="RNI30612.1"/>
    </source>
</evidence>
<protein>
    <submittedName>
        <fullName evidence="2">Enoyl-CoA hydratase/isomerase family protein</fullName>
    </submittedName>
</protein>
<dbReference type="AlphaFoldDB" id="A0A3M9MYI3"/>
<gene>
    <name evidence="2" type="ORF">EFB08_05015</name>
</gene>
<organism evidence="2 3">
    <name type="scientific">Rufibacter latericius</name>
    <dbReference type="NCBI Taxonomy" id="2487040"/>
    <lineage>
        <taxon>Bacteria</taxon>
        <taxon>Pseudomonadati</taxon>
        <taxon>Bacteroidota</taxon>
        <taxon>Cytophagia</taxon>
        <taxon>Cytophagales</taxon>
        <taxon>Hymenobacteraceae</taxon>
        <taxon>Rufibacter</taxon>
    </lineage>
</organism>
<keyword evidence="3" id="KW-1185">Reference proteome</keyword>
<dbReference type="CDD" id="cd06558">
    <property type="entry name" value="crotonase-like"/>
    <property type="match status" value="1"/>
</dbReference>
<evidence type="ECO:0000313" key="3">
    <source>
        <dbReference type="Proteomes" id="UP000272117"/>
    </source>
</evidence>